<feature type="compositionally biased region" description="Low complexity" evidence="1">
    <location>
        <begin position="17"/>
        <end position="35"/>
    </location>
</feature>
<dbReference type="Proteomes" id="UP001365781">
    <property type="component" value="Unassembled WGS sequence"/>
</dbReference>
<evidence type="ECO:0000313" key="3">
    <source>
        <dbReference type="Proteomes" id="UP001365781"/>
    </source>
</evidence>
<dbReference type="RefSeq" id="WP_336558637.1">
    <property type="nucleotide sequence ID" value="NZ_JBBAYL010000024.1"/>
</dbReference>
<sequence length="424" mass="44482">MSAAHLHAVPDPDDVPEAAPAAVETPPGEGPVVVELLDTLPAPAEEAGDELEDQAADEGEPGEELEDADEDEEGDPGEEAPRRALAFPDLRPYVTTDRETVRELGSLVVDVKRSTAPRVRRGLAPVFRAVWKALRAGTVVVLLVLRAWFSGEVAPKVPPLWRLILGPLVTVYVVCQTVALYPWSPLVLGAAWPLLAVIAQRWAAGQVDRAAKAKASGKGSGKGGKGATEGAPKTFAARLAAALARPAAEPSPKEPAEASAEAPEESPAEPGEEAAEEPEETPVQEAPAPPSRDDLVRALHALVGTSSGTLDTALRDRLRYPSTRAVREALEAAGIPHRDGVRAVGGNGPGVHRRDFPPLPPPREGSPGSGVVAGQEPTTTPTTPEEEPGEGLGADDSDPGPEYPFDVVRDHARGPAAWKIIHRN</sequence>
<organism evidence="2 3">
    <name type="scientific">Streptomyces brasiliscabiei</name>
    <dbReference type="NCBI Taxonomy" id="2736302"/>
    <lineage>
        <taxon>Bacteria</taxon>
        <taxon>Bacillati</taxon>
        <taxon>Actinomycetota</taxon>
        <taxon>Actinomycetes</taxon>
        <taxon>Kitasatosporales</taxon>
        <taxon>Streptomycetaceae</taxon>
        <taxon>Streptomyces</taxon>
    </lineage>
</organism>
<name>A0ABU8GJY9_9ACTN</name>
<feature type="region of interest" description="Disordered" evidence="1">
    <location>
        <begin position="337"/>
        <end position="424"/>
    </location>
</feature>
<feature type="region of interest" description="Disordered" evidence="1">
    <location>
        <begin position="1"/>
        <end position="88"/>
    </location>
</feature>
<evidence type="ECO:0008006" key="4">
    <source>
        <dbReference type="Google" id="ProtNLM"/>
    </source>
</evidence>
<feature type="compositionally biased region" description="Acidic residues" evidence="1">
    <location>
        <begin position="46"/>
        <end position="78"/>
    </location>
</feature>
<reference evidence="2 3" key="1">
    <citation type="submission" date="2024-03" db="EMBL/GenBank/DDBJ databases">
        <title>First Report of Pectobacterium brasiliscabiei causing potato scab in china.</title>
        <authorList>
            <person name="Handique U."/>
        </authorList>
    </citation>
    <scope>NUCLEOTIDE SEQUENCE [LARGE SCALE GENOMIC DNA]</scope>
    <source>
        <strain evidence="2 3">ZRIMU1503</strain>
    </source>
</reference>
<feature type="compositionally biased region" description="Acidic residues" evidence="1">
    <location>
        <begin position="262"/>
        <end position="282"/>
    </location>
</feature>
<protein>
    <recommendedName>
        <fullName evidence="4">Integral membrane protein</fullName>
    </recommendedName>
</protein>
<keyword evidence="3" id="KW-1185">Reference proteome</keyword>
<proteinExistence type="predicted"/>
<feature type="compositionally biased region" description="Low complexity" evidence="1">
    <location>
        <begin position="365"/>
        <end position="383"/>
    </location>
</feature>
<gene>
    <name evidence="2" type="ORF">WB403_30600</name>
</gene>
<feature type="compositionally biased region" description="Acidic residues" evidence="1">
    <location>
        <begin position="384"/>
        <end position="399"/>
    </location>
</feature>
<dbReference type="EMBL" id="JBBAYM010000023">
    <property type="protein sequence ID" value="MEI5613506.1"/>
    <property type="molecule type" value="Genomic_DNA"/>
</dbReference>
<accession>A0ABU8GJY9</accession>
<feature type="region of interest" description="Disordered" evidence="1">
    <location>
        <begin position="242"/>
        <end position="291"/>
    </location>
</feature>
<evidence type="ECO:0000256" key="1">
    <source>
        <dbReference type="SAM" id="MobiDB-lite"/>
    </source>
</evidence>
<evidence type="ECO:0000313" key="2">
    <source>
        <dbReference type="EMBL" id="MEI5613506.1"/>
    </source>
</evidence>
<comment type="caution">
    <text evidence="2">The sequence shown here is derived from an EMBL/GenBank/DDBJ whole genome shotgun (WGS) entry which is preliminary data.</text>
</comment>